<feature type="transmembrane region" description="Helical" evidence="1">
    <location>
        <begin position="162"/>
        <end position="182"/>
    </location>
</feature>
<dbReference type="PANTHER" id="PTHR40741:SF1">
    <property type="entry name" value="AMASTIN"/>
    <property type="match status" value="1"/>
</dbReference>
<evidence type="ECO:0000313" key="2">
    <source>
        <dbReference type="EMBL" id="CBZ25226.1"/>
    </source>
</evidence>
<gene>
    <name evidence="2" type="ORF">LMXM_16_0490</name>
</gene>
<dbReference type="AlphaFoldDB" id="E9AQK7"/>
<evidence type="ECO:0000256" key="1">
    <source>
        <dbReference type="SAM" id="Phobius"/>
    </source>
</evidence>
<keyword evidence="1" id="KW-0812">Transmembrane</keyword>
<sequence length="206" mass="22353">MKCCRVFVFMLLMLFTACVTCSILFPVFRKVVVGNDTTNTVYFWYRQSSTPIEGGDGVMMIRTYSYHLQCLQGQVYYTVMAALSVAATAFIASSALLTACWINASYNDGLAVTSTFMSFISLACCSATLGLTVCTYMTTLCPDEKTQILGAKADGYKLAEGFYLLCVATGGALLCFIAGFALCCSTLCCSDEGKDDDDDDDDDDDE</sequence>
<evidence type="ECO:0008006" key="4">
    <source>
        <dbReference type="Google" id="ProtNLM"/>
    </source>
</evidence>
<dbReference type="PROSITE" id="PS51257">
    <property type="entry name" value="PROKAR_LIPOPROTEIN"/>
    <property type="match status" value="1"/>
</dbReference>
<dbReference type="PANTHER" id="PTHR40741">
    <property type="entry name" value="AMASTIN-RELATED"/>
    <property type="match status" value="1"/>
</dbReference>
<dbReference type="OMA" id="VCTYMTT"/>
<feature type="transmembrane region" description="Helical" evidence="1">
    <location>
        <begin position="116"/>
        <end position="141"/>
    </location>
</feature>
<keyword evidence="1" id="KW-1133">Transmembrane helix</keyword>
<dbReference type="RefSeq" id="XP_003873734.1">
    <property type="nucleotide sequence ID" value="XM_003873685.1"/>
</dbReference>
<dbReference type="KEGG" id="lmi:LMXM_16_0490"/>
<dbReference type="OrthoDB" id="259689at2759"/>
<keyword evidence="1" id="KW-0472">Membrane</keyword>
<organism evidence="2 3">
    <name type="scientific">Leishmania mexicana (strain MHOM/GT/2001/U1103)</name>
    <dbReference type="NCBI Taxonomy" id="929439"/>
    <lineage>
        <taxon>Eukaryota</taxon>
        <taxon>Discoba</taxon>
        <taxon>Euglenozoa</taxon>
        <taxon>Kinetoplastea</taxon>
        <taxon>Metakinetoplastina</taxon>
        <taxon>Trypanosomatida</taxon>
        <taxon>Trypanosomatidae</taxon>
        <taxon>Leishmaniinae</taxon>
        <taxon>Leishmania</taxon>
    </lineage>
</organism>
<accession>E9AQK7</accession>
<proteinExistence type="predicted"/>
<dbReference type="PhylomeDB" id="E9AQK7"/>
<dbReference type="Proteomes" id="UP000007259">
    <property type="component" value="Chromosome 16"/>
</dbReference>
<dbReference type="EMBL" id="FR799569">
    <property type="protein sequence ID" value="CBZ25226.1"/>
    <property type="molecule type" value="Genomic_DNA"/>
</dbReference>
<feature type="transmembrane region" description="Helical" evidence="1">
    <location>
        <begin position="6"/>
        <end position="28"/>
    </location>
</feature>
<name>E9AQK7_LEIMU</name>
<dbReference type="VEuPathDB" id="TriTrypDB:LmxM.16.0490"/>
<dbReference type="GeneID" id="13450330"/>
<evidence type="ECO:0000313" key="3">
    <source>
        <dbReference type="Proteomes" id="UP000007259"/>
    </source>
</evidence>
<keyword evidence="3" id="KW-1185">Reference proteome</keyword>
<feature type="transmembrane region" description="Helical" evidence="1">
    <location>
        <begin position="75"/>
        <end position="104"/>
    </location>
</feature>
<reference evidence="2 3" key="1">
    <citation type="journal article" date="2011" name="Genome Res.">
        <title>Chromosome and gene copy number variation allow major structural change between species and strains of Leishmania.</title>
        <authorList>
            <person name="Rogers M.B."/>
            <person name="Hilley J.D."/>
            <person name="Dickens N.J."/>
            <person name="Wilkes J."/>
            <person name="Bates P.A."/>
            <person name="Depledge D.P."/>
            <person name="Harris D."/>
            <person name="Her Y."/>
            <person name="Herzyk P."/>
            <person name="Imamura H."/>
            <person name="Otto T.D."/>
            <person name="Sanders M."/>
            <person name="Seeger K."/>
            <person name="Dujardin J.C."/>
            <person name="Berriman M."/>
            <person name="Smith D.F."/>
            <person name="Hertz-Fowler C."/>
            <person name="Mottram J.C."/>
        </authorList>
    </citation>
    <scope>NUCLEOTIDE SEQUENCE [LARGE SCALE GENOMIC DNA]</scope>
    <source>
        <strain evidence="2 3">MHOM/GT/2001/U1103</strain>
    </source>
</reference>
<protein>
    <recommendedName>
        <fullName evidence="4">Amastin-like protein</fullName>
    </recommendedName>
</protein>